<reference evidence="3" key="1">
    <citation type="submission" date="2011-01" db="EMBL/GenBank/DDBJ databases">
        <title>Complete sequence of chromosome of Acidobacterium sp. MP5ACTX9.</title>
        <authorList>
            <consortium name="US DOE Joint Genome Institute"/>
            <person name="Lucas S."/>
            <person name="Copeland A."/>
            <person name="Lapidus A."/>
            <person name="Cheng J.-F."/>
            <person name="Goodwin L."/>
            <person name="Pitluck S."/>
            <person name="Teshima H."/>
            <person name="Detter J.C."/>
            <person name="Han C."/>
            <person name="Tapia R."/>
            <person name="Land M."/>
            <person name="Hauser L."/>
            <person name="Kyrpides N."/>
            <person name="Ivanova N."/>
            <person name="Ovchinnikova G."/>
            <person name="Pagani I."/>
            <person name="Rawat S.R."/>
            <person name="Mannisto M."/>
            <person name="Haggblom M.M."/>
            <person name="Woyke T."/>
        </authorList>
    </citation>
    <scope>NUCLEOTIDE SEQUENCE [LARGE SCALE GENOMIC DNA]</scope>
    <source>
        <strain evidence="3">MP5ACTX9</strain>
    </source>
</reference>
<feature type="region of interest" description="Disordered" evidence="1">
    <location>
        <begin position="22"/>
        <end position="42"/>
    </location>
</feature>
<organism evidence="3">
    <name type="scientific">Granulicella tundricola (strain ATCC BAA-1859 / DSM 23138 / MP5ACTX9)</name>
    <dbReference type="NCBI Taxonomy" id="1198114"/>
    <lineage>
        <taxon>Bacteria</taxon>
        <taxon>Pseudomonadati</taxon>
        <taxon>Acidobacteriota</taxon>
        <taxon>Terriglobia</taxon>
        <taxon>Terriglobales</taxon>
        <taxon>Acidobacteriaceae</taxon>
        <taxon>Granulicella</taxon>
    </lineage>
</organism>
<evidence type="ECO:0000313" key="2">
    <source>
        <dbReference type="EMBL" id="ADW67747.1"/>
    </source>
</evidence>
<dbReference type="KEGG" id="acm:AciX9_0677"/>
<sequence>MKGLLLALVLVGTGRGAVAQQGAQEMKSAAPASRPGETQEQKGKRLLDEMLKALGGDAWLNRGTVYDEGQVASFFRGQPTGAVTRFEEWKRLETAGSPEVTRIEFLTIKGMIKPGMKRDVAHLWTADQGVELTYKGKTLLPKPQVEDYMRRRGHTLDAVMKDLIKQPGVIVIAEGIGMRDRLPVDKVTVLTANNDAVTLELDQHSHLPVQRAFEWRNEQFKDHDIDEEVYGDWRYYQGIATPMNMTRYRNGDMVDQTFYVKVKYGEPMGAELFDPEKPLLKK</sequence>
<protein>
    <recommendedName>
        <fullName evidence="4">Lipoprotein</fullName>
    </recommendedName>
</protein>
<evidence type="ECO:0000313" key="3">
    <source>
        <dbReference type="Proteomes" id="UP000000343"/>
    </source>
</evidence>
<name>E8WZT6_GRATM</name>
<dbReference type="OrthoDB" id="117392at2"/>
<dbReference type="Proteomes" id="UP000000343">
    <property type="component" value="Chromosome"/>
</dbReference>
<dbReference type="PaxDb" id="1198114-AciX9_0677"/>
<dbReference type="HOGENOM" id="CLU_081548_0_0_0"/>
<gene>
    <name evidence="2" type="ordered locus">AciX9_0677</name>
</gene>
<evidence type="ECO:0008006" key="4">
    <source>
        <dbReference type="Google" id="ProtNLM"/>
    </source>
</evidence>
<dbReference type="STRING" id="1198114.AciX9_0677"/>
<proteinExistence type="predicted"/>
<dbReference type="AlphaFoldDB" id="E8WZT6"/>
<dbReference type="eggNOG" id="ENOG5030VSX">
    <property type="taxonomic scope" value="Bacteria"/>
</dbReference>
<evidence type="ECO:0000256" key="1">
    <source>
        <dbReference type="SAM" id="MobiDB-lite"/>
    </source>
</evidence>
<dbReference type="EMBL" id="CP002480">
    <property type="protein sequence ID" value="ADW67747.1"/>
    <property type="molecule type" value="Genomic_DNA"/>
</dbReference>
<accession>E8WZT6</accession>
<dbReference type="RefSeq" id="WP_013579075.1">
    <property type="nucleotide sequence ID" value="NC_015064.1"/>
</dbReference>
<keyword evidence="3" id="KW-1185">Reference proteome</keyword>